<proteinExistence type="predicted"/>
<dbReference type="PANTHER" id="PTHR13696:SF99">
    <property type="entry name" value="COBYRINIC ACID AC-DIAMIDE SYNTHASE"/>
    <property type="match status" value="1"/>
</dbReference>
<accession>A0ABV9MSV8</accession>
<dbReference type="InterPro" id="IPR027417">
    <property type="entry name" value="P-loop_NTPase"/>
</dbReference>
<dbReference type="SUPFAM" id="SSF52540">
    <property type="entry name" value="P-loop containing nucleoside triphosphate hydrolases"/>
    <property type="match status" value="1"/>
</dbReference>
<dbReference type="CDD" id="cd02042">
    <property type="entry name" value="ParAB_family"/>
    <property type="match status" value="1"/>
</dbReference>
<dbReference type="Pfam" id="PF13614">
    <property type="entry name" value="AAA_31"/>
    <property type="match status" value="1"/>
</dbReference>
<dbReference type="PANTHER" id="PTHR13696">
    <property type="entry name" value="P-LOOP CONTAINING NUCLEOSIDE TRIPHOSPHATE HYDROLASE"/>
    <property type="match status" value="1"/>
</dbReference>
<dbReference type="EMBL" id="JBHSHE010000098">
    <property type="protein sequence ID" value="MFC4718104.1"/>
    <property type="molecule type" value="Genomic_DNA"/>
</dbReference>
<reference evidence="3" key="1">
    <citation type="journal article" date="2019" name="Int. J. Syst. Evol. Microbiol.">
        <title>The Global Catalogue of Microorganisms (GCM) 10K type strain sequencing project: providing services to taxonomists for standard genome sequencing and annotation.</title>
        <authorList>
            <consortium name="The Broad Institute Genomics Platform"/>
            <consortium name="The Broad Institute Genome Sequencing Center for Infectious Disease"/>
            <person name="Wu L."/>
            <person name="Ma J."/>
        </authorList>
    </citation>
    <scope>NUCLEOTIDE SEQUENCE [LARGE SCALE GENOMIC DNA]</scope>
    <source>
        <strain evidence="3">CGMCC 1.12849</strain>
    </source>
</reference>
<protein>
    <submittedName>
        <fullName evidence="2">ParA family protein</fullName>
    </submittedName>
</protein>
<name>A0ABV9MSV8_9MICC</name>
<sequence length="259" mass="27946">MEVLTFYSETGGASKTTSAVSIATAAARGRGMKTVLLDLDPRGAATKWTQAEPKEEGWTTNAILSQDDVEGYVEDMAVPVSWGGGNLSIVPSSRSVSNRESDDSDSDYRLLTALEGLDADLVVIDAPNRQGGPLIRAALMASTGVVYAATPDGDGVDGVEGARETVERFTTNLRRIKAPNIVEERGIILNKVWNSPVGFPKIELASIEDLRATGLLLEPFVPMQTIIKQVRVTGEWFGDYRAGQAPKDQYEALLEKVMK</sequence>
<evidence type="ECO:0000313" key="2">
    <source>
        <dbReference type="EMBL" id="MFC4718104.1"/>
    </source>
</evidence>
<dbReference type="Proteomes" id="UP001595884">
    <property type="component" value="Unassembled WGS sequence"/>
</dbReference>
<dbReference type="InterPro" id="IPR025669">
    <property type="entry name" value="AAA_dom"/>
</dbReference>
<organism evidence="2 3">
    <name type="scientific">Glutamicibacter bergerei</name>
    <dbReference type="NCBI Taxonomy" id="256702"/>
    <lineage>
        <taxon>Bacteria</taxon>
        <taxon>Bacillati</taxon>
        <taxon>Actinomycetota</taxon>
        <taxon>Actinomycetes</taxon>
        <taxon>Micrococcales</taxon>
        <taxon>Micrococcaceae</taxon>
        <taxon>Glutamicibacter</taxon>
    </lineage>
</organism>
<dbReference type="Gene3D" id="3.40.50.300">
    <property type="entry name" value="P-loop containing nucleotide triphosphate hydrolases"/>
    <property type="match status" value="1"/>
</dbReference>
<gene>
    <name evidence="2" type="ORF">ACFO7V_18450</name>
</gene>
<comment type="caution">
    <text evidence="2">The sequence shown here is derived from an EMBL/GenBank/DDBJ whole genome shotgun (WGS) entry which is preliminary data.</text>
</comment>
<evidence type="ECO:0000313" key="3">
    <source>
        <dbReference type="Proteomes" id="UP001595884"/>
    </source>
</evidence>
<keyword evidence="3" id="KW-1185">Reference proteome</keyword>
<evidence type="ECO:0000259" key="1">
    <source>
        <dbReference type="Pfam" id="PF13614"/>
    </source>
</evidence>
<dbReference type="InterPro" id="IPR050678">
    <property type="entry name" value="DNA_Partitioning_ATPase"/>
</dbReference>
<dbReference type="RefSeq" id="WP_346060370.1">
    <property type="nucleotide sequence ID" value="NZ_BAAAVQ010000124.1"/>
</dbReference>
<feature type="domain" description="AAA" evidence="1">
    <location>
        <begin position="1"/>
        <end position="174"/>
    </location>
</feature>